<dbReference type="EMBL" id="MZ443788">
    <property type="protein sequence ID" value="QZE60186.1"/>
    <property type="molecule type" value="Genomic_DNA"/>
</dbReference>
<protein>
    <submittedName>
        <fullName evidence="1">Uncharacterized protein</fullName>
    </submittedName>
</protein>
<name>A0AAE7XPE6_9CAUD</name>
<accession>A0AAE7XPE6</accession>
<proteinExistence type="predicted"/>
<keyword evidence="2" id="KW-1185">Reference proteome</keyword>
<gene>
    <name evidence="1" type="ORF">pEaSNUABM35_00269</name>
</gene>
<dbReference type="Proteomes" id="UP000827806">
    <property type="component" value="Segment"/>
</dbReference>
<sequence>MNKTVGLMIDEDVMNWLDMLLAGELSNVLGALNNIVYARRQELSVERLTEDEDIAALSHKELEIILRYASPEHEYDTSVLSNEQLLRLAMDAQGIISYTLPCHCSPIMVQRAFANGQIKSLLGSFSNRADIVMAVHHWECGLTNISLDAIVGNDVRPDEQGLYLCYDEHKQVRYGRLFRNANDGWTFHESYAAGGSTSWFEEGEGKALDDDDLPINLLSNWVFVAPDQSPSIIRKETDIKRLSETQRIFLYLRSLSPHVKAEIVAHFDGVLNNRVFTSVEQIGRLTETDWRNAAIAIGEEERGQEGKHFWDDRGAWACFVAVLNSLSYDMETRDFQPQYEYQANDDTLEEDNNG</sequence>
<evidence type="ECO:0000313" key="1">
    <source>
        <dbReference type="EMBL" id="QZE60186.1"/>
    </source>
</evidence>
<organism evidence="1 2">
    <name type="scientific">Erwinia phage pEa_SNUABM_35</name>
    <dbReference type="NCBI Taxonomy" id="2869557"/>
    <lineage>
        <taxon>Viruses</taxon>
        <taxon>Duplodnaviria</taxon>
        <taxon>Heunggongvirae</taxon>
        <taxon>Uroviricota</taxon>
        <taxon>Caudoviricetes</taxon>
        <taxon>Alexandravirus</taxon>
        <taxon>Alexandravirus SNUABM35</taxon>
    </lineage>
</organism>
<evidence type="ECO:0000313" key="2">
    <source>
        <dbReference type="Proteomes" id="UP000827806"/>
    </source>
</evidence>
<reference evidence="1 2" key="1">
    <citation type="submission" date="2021-06" db="EMBL/GenBank/DDBJ databases">
        <title>Complete genome sequence of Erwinia phage pEa_SNUABM_35.</title>
        <authorList>
            <person name="Kim S.G."/>
            <person name="Park S.C."/>
        </authorList>
    </citation>
    <scope>NUCLEOTIDE SEQUENCE [LARGE SCALE GENOMIC DNA]</scope>
</reference>